<comment type="caution">
    <text evidence="1">The sequence shown here is derived from an EMBL/GenBank/DDBJ whole genome shotgun (WGS) entry which is preliminary data.</text>
</comment>
<dbReference type="EMBL" id="CM047901">
    <property type="protein sequence ID" value="KAJ0097842.1"/>
    <property type="molecule type" value="Genomic_DNA"/>
</dbReference>
<accession>A0ACC1BFX1</accession>
<organism evidence="1 2">
    <name type="scientific">Pistacia atlantica</name>
    <dbReference type="NCBI Taxonomy" id="434234"/>
    <lineage>
        <taxon>Eukaryota</taxon>
        <taxon>Viridiplantae</taxon>
        <taxon>Streptophyta</taxon>
        <taxon>Embryophyta</taxon>
        <taxon>Tracheophyta</taxon>
        <taxon>Spermatophyta</taxon>
        <taxon>Magnoliopsida</taxon>
        <taxon>eudicotyledons</taxon>
        <taxon>Gunneridae</taxon>
        <taxon>Pentapetalae</taxon>
        <taxon>rosids</taxon>
        <taxon>malvids</taxon>
        <taxon>Sapindales</taxon>
        <taxon>Anacardiaceae</taxon>
        <taxon>Pistacia</taxon>
    </lineage>
</organism>
<sequence>MVWCDFCLKLLKKEVSCSMYQSSLMEKWILVIFLVWIILVAHPSSKISASVEAGLCKCWFLCKQVMLCIASGRIYKILTMLCRVGTPTAGNPCSWFHVTCNSENSVIRVDLGNAALSGELVPELDHLKNLQYLKLFSNNITGQIPSTLGNLTNLVSLDLYSNSFTGPIPFTLGKLTKLLFLYNLFP</sequence>
<reference evidence="2" key="1">
    <citation type="journal article" date="2023" name="G3 (Bethesda)">
        <title>Genome assembly and association tests identify interacting loci associated with vigor, precocity, and sex in interspecific pistachio rootstocks.</title>
        <authorList>
            <person name="Palmer W."/>
            <person name="Jacygrad E."/>
            <person name="Sagayaradj S."/>
            <person name="Cavanaugh K."/>
            <person name="Han R."/>
            <person name="Bertier L."/>
            <person name="Beede B."/>
            <person name="Kafkas S."/>
            <person name="Golino D."/>
            <person name="Preece J."/>
            <person name="Michelmore R."/>
        </authorList>
    </citation>
    <scope>NUCLEOTIDE SEQUENCE [LARGE SCALE GENOMIC DNA]</scope>
</reference>
<gene>
    <name evidence="1" type="ORF">Patl1_27552</name>
</gene>
<name>A0ACC1BFX1_9ROSI</name>
<evidence type="ECO:0000313" key="1">
    <source>
        <dbReference type="EMBL" id="KAJ0097842.1"/>
    </source>
</evidence>
<keyword evidence="2" id="KW-1185">Reference proteome</keyword>
<protein>
    <submittedName>
        <fullName evidence="1">Uncharacterized protein</fullName>
    </submittedName>
</protein>
<evidence type="ECO:0000313" key="2">
    <source>
        <dbReference type="Proteomes" id="UP001164250"/>
    </source>
</evidence>
<dbReference type="Proteomes" id="UP001164250">
    <property type="component" value="Chromosome 5"/>
</dbReference>
<proteinExistence type="predicted"/>